<reference evidence="6 7" key="1">
    <citation type="submission" date="2022-01" db="EMBL/GenBank/DDBJ databases">
        <title>A chromosome-scale genome assembly of the false clownfish, Amphiprion ocellaris.</title>
        <authorList>
            <person name="Ryu T."/>
        </authorList>
    </citation>
    <scope>NUCLEOTIDE SEQUENCE [LARGE SCALE GENOMIC DNA]</scope>
</reference>
<gene>
    <name evidence="6" type="primary">E2F5</name>
</gene>
<protein>
    <recommendedName>
        <fullName evidence="2">ribonuclease H</fullName>
        <ecNumber evidence="2">3.1.26.4</ecNumber>
    </recommendedName>
</protein>
<keyword evidence="3" id="KW-0378">Hydrolase</keyword>
<dbReference type="PROSITE" id="PS50175">
    <property type="entry name" value="ASP_PROT_RETROV"/>
    <property type="match status" value="1"/>
</dbReference>
<dbReference type="GO" id="GO:0004190">
    <property type="term" value="F:aspartic-type endopeptidase activity"/>
    <property type="evidence" value="ECO:0007669"/>
    <property type="project" value="InterPro"/>
</dbReference>
<sequence>LSVSGKRIPFLVDTGATITCLKKNDLNCAISKNSVVSIGISGVPQKEPLSIPLQVDLDNITLQHSFVVSNKTPISLLGRDLLSKMNATISFLSNTTKPQILEGEARNILLKPPSILASVPVDLWALHANHVGLLKVPPYQAKINFNKYPVYVKQYPLSKEKEEGIRPVIESLLKQGVIIKRQSQNNTPINPILKTGTNKYRFTQDLRKVNEAVYPIAPIVPDTNSILAALPSDSKYYTVVDLCSAYFSIPVHENTQSLFAFTFDREQYLWTRLPQGYVDSAAVYSAAVNMHLSQLALPGPSTLLQYVDDILVASPTESDCIKDSLALLTHLAEGGHRASLAKLQFCQPAVNYLGYCKDRLTTNAIRKE</sequence>
<dbReference type="Gene3D" id="3.10.10.10">
    <property type="entry name" value="HIV Type 1 Reverse Transcriptase, subunit A, domain 1"/>
    <property type="match status" value="1"/>
</dbReference>
<reference evidence="6" key="2">
    <citation type="submission" date="2025-08" db="UniProtKB">
        <authorList>
            <consortium name="Ensembl"/>
        </authorList>
    </citation>
    <scope>IDENTIFICATION</scope>
</reference>
<organism evidence="6 7">
    <name type="scientific">Amphiprion ocellaris</name>
    <name type="common">Clown anemonefish</name>
    <dbReference type="NCBI Taxonomy" id="80972"/>
    <lineage>
        <taxon>Eukaryota</taxon>
        <taxon>Metazoa</taxon>
        <taxon>Chordata</taxon>
        <taxon>Craniata</taxon>
        <taxon>Vertebrata</taxon>
        <taxon>Euteleostomi</taxon>
        <taxon>Actinopterygii</taxon>
        <taxon>Neopterygii</taxon>
        <taxon>Teleostei</taxon>
        <taxon>Neoteleostei</taxon>
        <taxon>Acanthomorphata</taxon>
        <taxon>Ovalentaria</taxon>
        <taxon>Pomacentridae</taxon>
        <taxon>Amphiprion</taxon>
    </lineage>
</organism>
<dbReference type="EC" id="3.1.26.4" evidence="2"/>
<dbReference type="Gene3D" id="2.40.70.10">
    <property type="entry name" value="Acid Proteases"/>
    <property type="match status" value="1"/>
</dbReference>
<dbReference type="Proteomes" id="UP001501940">
    <property type="component" value="Chromosome 11"/>
</dbReference>
<dbReference type="PANTHER" id="PTHR33064">
    <property type="entry name" value="POL PROTEIN"/>
    <property type="match status" value="1"/>
</dbReference>
<evidence type="ECO:0000256" key="3">
    <source>
        <dbReference type="ARBA" id="ARBA00022801"/>
    </source>
</evidence>
<dbReference type="PROSITE" id="PS50878">
    <property type="entry name" value="RT_POL"/>
    <property type="match status" value="1"/>
</dbReference>
<proteinExistence type="inferred from homology"/>
<dbReference type="OMA" id="TCAPEIF"/>
<keyword evidence="7" id="KW-1185">Reference proteome</keyword>
<reference evidence="6" key="3">
    <citation type="submission" date="2025-09" db="UniProtKB">
        <authorList>
            <consortium name="Ensembl"/>
        </authorList>
    </citation>
    <scope>IDENTIFICATION</scope>
</reference>
<evidence type="ECO:0000313" key="7">
    <source>
        <dbReference type="Proteomes" id="UP001501940"/>
    </source>
</evidence>
<evidence type="ECO:0000259" key="4">
    <source>
        <dbReference type="PROSITE" id="PS50175"/>
    </source>
</evidence>
<dbReference type="InterPro" id="IPR001995">
    <property type="entry name" value="Peptidase_A2_cat"/>
</dbReference>
<comment type="similarity">
    <text evidence="1">Belongs to the beta type-B retroviral polymerase family. HERV class-II K(HML-2) pol subfamily.</text>
</comment>
<dbReference type="Pfam" id="PF00077">
    <property type="entry name" value="RVP"/>
    <property type="match status" value="1"/>
</dbReference>
<accession>A0A3Q1C827</accession>
<dbReference type="Pfam" id="PF00078">
    <property type="entry name" value="RVT_1"/>
    <property type="match status" value="1"/>
</dbReference>
<dbReference type="Ensembl" id="ENSAOCT00000009046.2">
    <property type="protein sequence ID" value="ENSAOCP00000022018.2"/>
    <property type="gene ID" value="ENSAOCG00000007213.2"/>
</dbReference>
<dbReference type="Gene3D" id="3.30.70.270">
    <property type="match status" value="1"/>
</dbReference>
<dbReference type="PROSITE" id="PS00141">
    <property type="entry name" value="ASP_PROTEASE"/>
    <property type="match status" value="1"/>
</dbReference>
<evidence type="ECO:0000259" key="5">
    <source>
        <dbReference type="PROSITE" id="PS50878"/>
    </source>
</evidence>
<feature type="domain" description="Peptidase A2" evidence="4">
    <location>
        <begin position="8"/>
        <end position="81"/>
    </location>
</feature>
<dbReference type="InterPro" id="IPR043128">
    <property type="entry name" value="Rev_trsase/Diguanyl_cyclase"/>
</dbReference>
<dbReference type="GeneTree" id="ENSGT00940000163417"/>
<dbReference type="SUPFAM" id="SSF50630">
    <property type="entry name" value="Acid proteases"/>
    <property type="match status" value="1"/>
</dbReference>
<evidence type="ECO:0000256" key="1">
    <source>
        <dbReference type="ARBA" id="ARBA00010879"/>
    </source>
</evidence>
<dbReference type="InterPro" id="IPR000477">
    <property type="entry name" value="RT_dom"/>
</dbReference>
<dbReference type="InterPro" id="IPR043502">
    <property type="entry name" value="DNA/RNA_pol_sf"/>
</dbReference>
<dbReference type="GO" id="GO:0004523">
    <property type="term" value="F:RNA-DNA hybrid ribonuclease activity"/>
    <property type="evidence" value="ECO:0007669"/>
    <property type="project" value="UniProtKB-EC"/>
</dbReference>
<dbReference type="SUPFAM" id="SSF56672">
    <property type="entry name" value="DNA/RNA polymerases"/>
    <property type="match status" value="1"/>
</dbReference>
<dbReference type="InterPro" id="IPR021109">
    <property type="entry name" value="Peptidase_aspartic_dom_sf"/>
</dbReference>
<evidence type="ECO:0000256" key="2">
    <source>
        <dbReference type="ARBA" id="ARBA00012180"/>
    </source>
</evidence>
<dbReference type="InterPro" id="IPR018061">
    <property type="entry name" value="Retropepsins"/>
</dbReference>
<name>A0A3Q1C827_AMPOC</name>
<dbReference type="STRING" id="80972.ENSAOCP00000022018"/>
<dbReference type="InterPro" id="IPR001969">
    <property type="entry name" value="Aspartic_peptidase_AS"/>
</dbReference>
<dbReference type="AlphaFoldDB" id="A0A3Q1C827"/>
<dbReference type="InterPro" id="IPR051320">
    <property type="entry name" value="Viral_Replic_Matur_Polypro"/>
</dbReference>
<dbReference type="PANTHER" id="PTHR33064:SF37">
    <property type="entry name" value="RIBONUCLEASE H"/>
    <property type="match status" value="1"/>
</dbReference>
<dbReference type="GO" id="GO:0006508">
    <property type="term" value="P:proteolysis"/>
    <property type="evidence" value="ECO:0007669"/>
    <property type="project" value="InterPro"/>
</dbReference>
<evidence type="ECO:0000313" key="6">
    <source>
        <dbReference type="Ensembl" id="ENSAOCP00000022018.2"/>
    </source>
</evidence>
<feature type="domain" description="Reverse transcriptase" evidence="5">
    <location>
        <begin position="173"/>
        <end position="357"/>
    </location>
</feature>